<dbReference type="RefSeq" id="WP_390263804.1">
    <property type="nucleotide sequence ID" value="NZ_JBHUGH010000012.1"/>
</dbReference>
<dbReference type="Pfam" id="PF04186">
    <property type="entry name" value="FxsA"/>
    <property type="match status" value="1"/>
</dbReference>
<dbReference type="Proteomes" id="UP001597353">
    <property type="component" value="Unassembled WGS sequence"/>
</dbReference>
<evidence type="ECO:0000256" key="1">
    <source>
        <dbReference type="SAM" id="MobiDB-lite"/>
    </source>
</evidence>
<feature type="region of interest" description="Disordered" evidence="1">
    <location>
        <begin position="135"/>
        <end position="161"/>
    </location>
</feature>
<evidence type="ECO:0000313" key="3">
    <source>
        <dbReference type="EMBL" id="MFD1913636.1"/>
    </source>
</evidence>
<accession>A0ABW4S7U6</accession>
<feature type="compositionally biased region" description="Basic and acidic residues" evidence="1">
    <location>
        <begin position="135"/>
        <end position="150"/>
    </location>
</feature>
<comment type="caution">
    <text evidence="3">The sequence shown here is derived from an EMBL/GenBank/DDBJ whole genome shotgun (WGS) entry which is preliminary data.</text>
</comment>
<dbReference type="PANTHER" id="PTHR35335">
    <property type="entry name" value="UPF0716 PROTEIN FXSA"/>
    <property type="match status" value="1"/>
</dbReference>
<feature type="transmembrane region" description="Helical" evidence="2">
    <location>
        <begin position="32"/>
        <end position="53"/>
    </location>
</feature>
<keyword evidence="4" id="KW-1185">Reference proteome</keyword>
<proteinExistence type="predicted"/>
<protein>
    <submittedName>
        <fullName evidence="3">FxsA family protein</fullName>
    </submittedName>
</protein>
<evidence type="ECO:0000313" key="4">
    <source>
        <dbReference type="Proteomes" id="UP001597353"/>
    </source>
</evidence>
<organism evidence="3 4">
    <name type="scientific">Halodurantibacterium flavum</name>
    <dbReference type="NCBI Taxonomy" id="1382802"/>
    <lineage>
        <taxon>Bacteria</taxon>
        <taxon>Pseudomonadati</taxon>
        <taxon>Pseudomonadota</taxon>
        <taxon>Alphaproteobacteria</taxon>
        <taxon>Rhodobacterales</taxon>
        <taxon>Paracoccaceae</taxon>
        <taxon>Halodurantibacterium</taxon>
    </lineage>
</organism>
<keyword evidence="2" id="KW-1133">Transmembrane helix</keyword>
<dbReference type="PANTHER" id="PTHR35335:SF1">
    <property type="entry name" value="UPF0716 PROTEIN FXSA"/>
    <property type="match status" value="1"/>
</dbReference>
<dbReference type="EMBL" id="JBHUGH010000012">
    <property type="protein sequence ID" value="MFD1913636.1"/>
    <property type="molecule type" value="Genomic_DNA"/>
</dbReference>
<keyword evidence="2" id="KW-0812">Transmembrane</keyword>
<dbReference type="NCBIfam" id="NF008528">
    <property type="entry name" value="PRK11463.1-2"/>
    <property type="match status" value="1"/>
</dbReference>
<keyword evidence="2" id="KW-0472">Membrane</keyword>
<dbReference type="InterPro" id="IPR007313">
    <property type="entry name" value="FxsA"/>
</dbReference>
<feature type="transmembrane region" description="Helical" evidence="2">
    <location>
        <begin position="73"/>
        <end position="99"/>
    </location>
</feature>
<name>A0ABW4S7U6_9RHOB</name>
<evidence type="ECO:0000256" key="2">
    <source>
        <dbReference type="SAM" id="Phobius"/>
    </source>
</evidence>
<reference evidence="4" key="1">
    <citation type="journal article" date="2019" name="Int. J. Syst. Evol. Microbiol.">
        <title>The Global Catalogue of Microorganisms (GCM) 10K type strain sequencing project: providing services to taxonomists for standard genome sequencing and annotation.</title>
        <authorList>
            <consortium name="The Broad Institute Genomics Platform"/>
            <consortium name="The Broad Institute Genome Sequencing Center for Infectious Disease"/>
            <person name="Wu L."/>
            <person name="Ma J."/>
        </authorList>
    </citation>
    <scope>NUCLEOTIDE SEQUENCE [LARGE SCALE GENOMIC DNA]</scope>
    <source>
        <strain evidence="4">CGMCC 4.7242</strain>
    </source>
</reference>
<gene>
    <name evidence="3" type="ORF">ACFSGJ_15595</name>
</gene>
<feature type="transmembrane region" description="Helical" evidence="2">
    <location>
        <begin position="6"/>
        <end position="25"/>
    </location>
</feature>
<sequence>MWLLAAIIAIPLIEIALFIMIGGWLSLWPTLALVVGTAVAGISVVRLQGRLALLDLRRAVDEMRDPAAPLAHGALLLMAGFLLLMPGFLTDAIGILLLIPAFRTFVMRQVATRVKVTRVETRGYARPARDQIIEGEYHDAADEPDRGEKRPTHRPSGWTRH</sequence>